<keyword evidence="1" id="KW-0472">Membrane</keyword>
<feature type="transmembrane region" description="Helical" evidence="1">
    <location>
        <begin position="147"/>
        <end position="167"/>
    </location>
</feature>
<keyword evidence="3" id="KW-1185">Reference proteome</keyword>
<sequence length="349" mass="39360">MSAQGITLSYSSSNLKLSVSFRFLLALYAIVPLCVLALWLDRFGFDHALRDMLPSSPSHFLLFNVLFGTPHIIASNLLLFGHADYVGAYKNKLIGMTLFIIAFFGVGSLFIPYRVLYVISACWTVYHVLKQQHGIAKAVCRLPNWAFYSQLWLSVGAGIFIYLGVFLKNSLTPAQAGQILQVAAILTLLLLINTCLCQKRVPGGLGVPFLWANTLLVACSWYVYSQHYYFLAILMPRLVHDITAYSFYVTHDVNRHGEKPTHKLYQLASNWHVPVALVLPMLSFLLTFLLQTYGDELVNLITRTLFATEIYKAVTLGLVGYLALMHYYTEAFVWSAGSPLRRFIRFSGF</sequence>
<reference evidence="2" key="1">
    <citation type="submission" date="2022-11" db="EMBL/GenBank/DDBJ databases">
        <title>Methylomonas rapida sp. nov., Carotenoid-Producing Obligate Methanotrophs with High Growth Characteristics and Biotechnological Potential.</title>
        <authorList>
            <person name="Tikhonova E.N."/>
            <person name="Suleimanov R.Z."/>
            <person name="Miroshnikov K."/>
            <person name="Oshkin I.Y."/>
            <person name="Belova S.E."/>
            <person name="Danilova O.V."/>
            <person name="Ashikhmin A."/>
            <person name="Konopkin A."/>
            <person name="But S.Y."/>
            <person name="Khmelenina V.N."/>
            <person name="Kuznetsov N."/>
            <person name="Pimenov N.V."/>
            <person name="Dedysh S.N."/>
        </authorList>
    </citation>
    <scope>NUCLEOTIDE SEQUENCE</scope>
    <source>
        <strain evidence="2">MP1</strain>
    </source>
</reference>
<feature type="transmembrane region" description="Helical" evidence="1">
    <location>
        <begin position="179"/>
        <end position="197"/>
    </location>
</feature>
<feature type="transmembrane region" description="Helical" evidence="1">
    <location>
        <begin position="271"/>
        <end position="290"/>
    </location>
</feature>
<proteinExistence type="predicted"/>
<protein>
    <recommendedName>
        <fullName evidence="4">Acyltransferase 3 domain-containing protein</fullName>
    </recommendedName>
</protein>
<feature type="transmembrane region" description="Helical" evidence="1">
    <location>
        <begin position="93"/>
        <end position="126"/>
    </location>
</feature>
<dbReference type="Proteomes" id="UP001162780">
    <property type="component" value="Chromosome"/>
</dbReference>
<dbReference type="EMBL" id="CP113517">
    <property type="protein sequence ID" value="WAR47037.1"/>
    <property type="molecule type" value="Genomic_DNA"/>
</dbReference>
<evidence type="ECO:0000256" key="1">
    <source>
        <dbReference type="SAM" id="Phobius"/>
    </source>
</evidence>
<evidence type="ECO:0000313" key="2">
    <source>
        <dbReference type="EMBL" id="WAR47037.1"/>
    </source>
</evidence>
<feature type="transmembrane region" description="Helical" evidence="1">
    <location>
        <begin position="204"/>
        <end position="223"/>
    </location>
</feature>
<gene>
    <name evidence="2" type="ORF">NM686_009805</name>
</gene>
<accession>A0ABY7GR82</accession>
<feature type="transmembrane region" description="Helical" evidence="1">
    <location>
        <begin position="20"/>
        <end position="40"/>
    </location>
</feature>
<keyword evidence="1" id="KW-0812">Transmembrane</keyword>
<feature type="transmembrane region" description="Helical" evidence="1">
    <location>
        <begin position="310"/>
        <end position="328"/>
    </location>
</feature>
<evidence type="ECO:0000313" key="3">
    <source>
        <dbReference type="Proteomes" id="UP001162780"/>
    </source>
</evidence>
<keyword evidence="1" id="KW-1133">Transmembrane helix</keyword>
<name>A0ABY7GR82_9GAMM</name>
<feature type="transmembrane region" description="Helical" evidence="1">
    <location>
        <begin position="61"/>
        <end position="81"/>
    </location>
</feature>
<evidence type="ECO:0008006" key="4">
    <source>
        <dbReference type="Google" id="ProtNLM"/>
    </source>
</evidence>
<organism evidence="2 3">
    <name type="scientific">Methylomonas rapida</name>
    <dbReference type="NCBI Taxonomy" id="2963939"/>
    <lineage>
        <taxon>Bacteria</taxon>
        <taxon>Pseudomonadati</taxon>
        <taxon>Pseudomonadota</taxon>
        <taxon>Gammaproteobacteria</taxon>
        <taxon>Methylococcales</taxon>
        <taxon>Methylococcaceae</taxon>
        <taxon>Methylomonas</taxon>
    </lineage>
</organism>